<dbReference type="Pfam" id="PF07660">
    <property type="entry name" value="STN"/>
    <property type="match status" value="1"/>
</dbReference>
<dbReference type="EMBL" id="JACOOJ010000018">
    <property type="protein sequence ID" value="MBC5633356.1"/>
    <property type="molecule type" value="Genomic_DNA"/>
</dbReference>
<dbReference type="InterPro" id="IPR036942">
    <property type="entry name" value="Beta-barrel_TonB_sf"/>
</dbReference>
<evidence type="ECO:0000256" key="4">
    <source>
        <dbReference type="ARBA" id="ARBA00022496"/>
    </source>
</evidence>
<gene>
    <name evidence="13" type="ORF">H8S65_11355</name>
</gene>
<keyword evidence="7 11" id="KW-0798">TonB box</keyword>
<sequence>MQKHFNTQLFWVPESLWFTLNKIPRVMKLYIFLLFCSISLVQATNSYAQKTTVNLKMQNQTVQTVLYEIENQSEFSFFFNTRHVDLNRKVSIDANKSDIFKVLDNIFAGTNVRYSVVDKKIILSTEKAISQQTKKKVTGVVKDQNGEPVIGANVSVKETTNGTITDIDGNFSLDNISNKDIIVISYIGYISQEIAIDQKTTLKVVLQEDQQTLEEVVVIGYGAVKKKDLTGAIAQVKADKYATQQSTNVLDMLNGTVAGFNSNIGTSASGASEMEIRGPASLSANNSPLIVLDGVIFNGSINDINPSDIETIDVLKDASSAAVYGSRSAAGVVIINTKQGKGDKMSINFSAQLGLTDFTNEIKPNDLSGFIQRRQDFQRRINPDKPEGYYNSPNQLPKGIDVDTWQKYDASFQSDPILTWMTRLNLRDIEQQNYLNGNAYDWYGEATRPGLRQNYNVNISGGIGKTKYYWSLGYTDNQGYIKGDEYKTIRSRINADTKVAEFLTVGINAQFSNKDESNEAIKLSNISRQSPLGQPYDENGELKWYPHDDSGIEQNPFLLYKKRDKFNVTQNLFATMYADLKLPFGFSYKVSYINRYDWQKNYYYDPSSIPSGNKTGGFGQRINYSLYEWQIDNIVSWKKTFGVHDFYATFLYNAEKKQTWKDTGENVNFTPSEALGFHQLGAGGSPTIKNEDTYSTGTAIMGRLNYTLMNRYFLTLSIRRDGYSAFGMENPYATFPSGALAWNLSDESFFNIKWINNLKVRASYGINGNRDIGIYDALAKLETNKYLTGSTLISGIYSSSLANQYLKWEKTKAFNLGLDFSVLDSRLNGSVDYYSMITNDLLLKRSLPTIIGYDNVMSNMGELQNNGFEMTLNSYNIQNKDFSWNSTLTFSFNRNKIKHLYGEMIDILDENGNIIGQREGDDIDNGWFIGQSIDRIWDYKFLGIYQLGEEELAKSFGKAPGDVKLYDPNGDGVSTQEDKVFQGYTKPRFRLGLRNDFTLFKNFQISCFIRADLGHWRANNLLSNTSNVEDRANSYALPYWTPETPTNKYTRLNTVNTPGYNIYEKSSFVRLQDLSIAYNIPENILKNLKVGHCKVYLSGRNLLTFTKWSGWDPESGNTPMPRIFTFGIDVTL</sequence>
<dbReference type="SMART" id="SM00965">
    <property type="entry name" value="STN"/>
    <property type="match status" value="1"/>
</dbReference>
<keyword evidence="6" id="KW-0408">Iron</keyword>
<dbReference type="Pfam" id="PF00593">
    <property type="entry name" value="TonB_dep_Rec_b-barrel"/>
    <property type="match status" value="1"/>
</dbReference>
<dbReference type="Gene3D" id="2.170.130.10">
    <property type="entry name" value="TonB-dependent receptor, plug domain"/>
    <property type="match status" value="1"/>
</dbReference>
<comment type="caution">
    <text evidence="13">The sequence shown here is derived from an EMBL/GenBank/DDBJ whole genome shotgun (WGS) entry which is preliminary data.</text>
</comment>
<dbReference type="PROSITE" id="PS52016">
    <property type="entry name" value="TONB_DEPENDENT_REC_3"/>
    <property type="match status" value="1"/>
</dbReference>
<dbReference type="Gene3D" id="2.60.40.1120">
    <property type="entry name" value="Carboxypeptidase-like, regulatory domain"/>
    <property type="match status" value="1"/>
</dbReference>
<evidence type="ECO:0000256" key="9">
    <source>
        <dbReference type="ARBA" id="ARBA00023237"/>
    </source>
</evidence>
<dbReference type="InterPro" id="IPR011662">
    <property type="entry name" value="Secretin/TonB_short_N"/>
</dbReference>
<comment type="similarity">
    <text evidence="10 11">Belongs to the TonB-dependent receptor family.</text>
</comment>
<name>A0ABR7DPJ7_9BACT</name>
<keyword evidence="13" id="KW-0675">Receptor</keyword>
<keyword evidence="3 10" id="KW-1134">Transmembrane beta strand</keyword>
<keyword evidence="5 10" id="KW-0812">Transmembrane</keyword>
<dbReference type="SUPFAM" id="SSF49464">
    <property type="entry name" value="Carboxypeptidase regulatory domain-like"/>
    <property type="match status" value="1"/>
</dbReference>
<dbReference type="NCBIfam" id="TIGR04057">
    <property type="entry name" value="SusC_RagA_signa"/>
    <property type="match status" value="1"/>
</dbReference>
<keyword evidence="4" id="KW-0406">Ion transport</keyword>
<keyword evidence="4" id="KW-0410">Iron transport</keyword>
<dbReference type="InterPro" id="IPR039426">
    <property type="entry name" value="TonB-dep_rcpt-like"/>
</dbReference>
<dbReference type="SUPFAM" id="SSF56935">
    <property type="entry name" value="Porins"/>
    <property type="match status" value="1"/>
</dbReference>
<evidence type="ECO:0000256" key="6">
    <source>
        <dbReference type="ARBA" id="ARBA00023004"/>
    </source>
</evidence>
<dbReference type="NCBIfam" id="TIGR04056">
    <property type="entry name" value="OMP_RagA_SusC"/>
    <property type="match status" value="1"/>
</dbReference>
<dbReference type="InterPro" id="IPR012910">
    <property type="entry name" value="Plug_dom"/>
</dbReference>
<dbReference type="InterPro" id="IPR000531">
    <property type="entry name" value="Beta-barrel_TonB"/>
</dbReference>
<dbReference type="InterPro" id="IPR023996">
    <property type="entry name" value="TonB-dep_OMP_SusC/RagA"/>
</dbReference>
<proteinExistence type="inferred from homology"/>
<evidence type="ECO:0000256" key="11">
    <source>
        <dbReference type="RuleBase" id="RU003357"/>
    </source>
</evidence>
<keyword evidence="14" id="KW-1185">Reference proteome</keyword>
<evidence type="ECO:0000256" key="10">
    <source>
        <dbReference type="PROSITE-ProRule" id="PRU01360"/>
    </source>
</evidence>
<evidence type="ECO:0000256" key="7">
    <source>
        <dbReference type="ARBA" id="ARBA00023077"/>
    </source>
</evidence>
<dbReference type="Proteomes" id="UP000651475">
    <property type="component" value="Unassembled WGS sequence"/>
</dbReference>
<reference evidence="13 14" key="1">
    <citation type="submission" date="2020-08" db="EMBL/GenBank/DDBJ databases">
        <title>Genome public.</title>
        <authorList>
            <person name="Liu C."/>
            <person name="Sun Q."/>
        </authorList>
    </citation>
    <scope>NUCLEOTIDE SEQUENCE [LARGE SCALE GENOMIC DNA]</scope>
    <source>
        <strain evidence="13 14">NSJ-79</strain>
    </source>
</reference>
<feature type="domain" description="Secretin/TonB short N-terminal" evidence="12">
    <location>
        <begin position="75"/>
        <end position="126"/>
    </location>
</feature>
<evidence type="ECO:0000256" key="3">
    <source>
        <dbReference type="ARBA" id="ARBA00022452"/>
    </source>
</evidence>
<evidence type="ECO:0000256" key="2">
    <source>
        <dbReference type="ARBA" id="ARBA00022448"/>
    </source>
</evidence>
<keyword evidence="2 10" id="KW-0813">Transport</keyword>
<dbReference type="InterPro" id="IPR023997">
    <property type="entry name" value="TonB-dep_OMP_SusC/RagA_CS"/>
</dbReference>
<evidence type="ECO:0000313" key="13">
    <source>
        <dbReference type="EMBL" id="MBC5633356.1"/>
    </source>
</evidence>
<dbReference type="Pfam" id="PF07715">
    <property type="entry name" value="Plug"/>
    <property type="match status" value="1"/>
</dbReference>
<accession>A0ABR7DPJ7</accession>
<keyword evidence="8 10" id="KW-0472">Membrane</keyword>
<protein>
    <submittedName>
        <fullName evidence="13">TonB-dependent receptor</fullName>
    </submittedName>
</protein>
<dbReference type="Pfam" id="PF13715">
    <property type="entry name" value="CarbopepD_reg_2"/>
    <property type="match status" value="1"/>
</dbReference>
<evidence type="ECO:0000256" key="8">
    <source>
        <dbReference type="ARBA" id="ARBA00023136"/>
    </source>
</evidence>
<evidence type="ECO:0000256" key="1">
    <source>
        <dbReference type="ARBA" id="ARBA00004571"/>
    </source>
</evidence>
<dbReference type="InterPro" id="IPR008969">
    <property type="entry name" value="CarboxyPept-like_regulatory"/>
</dbReference>
<dbReference type="InterPro" id="IPR037066">
    <property type="entry name" value="Plug_dom_sf"/>
</dbReference>
<dbReference type="Gene3D" id="2.40.170.20">
    <property type="entry name" value="TonB-dependent receptor, beta-barrel domain"/>
    <property type="match status" value="1"/>
</dbReference>
<evidence type="ECO:0000313" key="14">
    <source>
        <dbReference type="Proteomes" id="UP000651475"/>
    </source>
</evidence>
<evidence type="ECO:0000256" key="5">
    <source>
        <dbReference type="ARBA" id="ARBA00022692"/>
    </source>
</evidence>
<evidence type="ECO:0000259" key="12">
    <source>
        <dbReference type="SMART" id="SM00965"/>
    </source>
</evidence>
<keyword evidence="9 10" id="KW-0998">Cell outer membrane</keyword>
<organism evidence="13 14">
    <name type="scientific">Parabacteroides hominis</name>
    <dbReference type="NCBI Taxonomy" id="2763057"/>
    <lineage>
        <taxon>Bacteria</taxon>
        <taxon>Pseudomonadati</taxon>
        <taxon>Bacteroidota</taxon>
        <taxon>Bacteroidia</taxon>
        <taxon>Bacteroidales</taxon>
        <taxon>Tannerellaceae</taxon>
        <taxon>Parabacteroides</taxon>
    </lineage>
</organism>
<comment type="subcellular location">
    <subcellularLocation>
        <location evidence="1 10">Cell outer membrane</location>
        <topology evidence="1 10">Multi-pass membrane protein</topology>
    </subcellularLocation>
</comment>